<accession>A0A1Y2LJZ0</accession>
<evidence type="ECO:0000256" key="2">
    <source>
        <dbReference type="SAM" id="Phobius"/>
    </source>
</evidence>
<evidence type="ECO:0000256" key="3">
    <source>
        <dbReference type="SAM" id="SignalP"/>
    </source>
</evidence>
<keyword evidence="5" id="KW-1185">Reference proteome</keyword>
<evidence type="ECO:0000313" key="5">
    <source>
        <dbReference type="Proteomes" id="UP000193240"/>
    </source>
</evidence>
<feature type="chain" id="PRO_5012260192" description="Mid2 domain-containing protein" evidence="3">
    <location>
        <begin position="19"/>
        <end position="343"/>
    </location>
</feature>
<feature type="region of interest" description="Disordered" evidence="1">
    <location>
        <begin position="309"/>
        <end position="343"/>
    </location>
</feature>
<keyword evidence="3" id="KW-0732">Signal</keyword>
<evidence type="ECO:0008006" key="6">
    <source>
        <dbReference type="Google" id="ProtNLM"/>
    </source>
</evidence>
<keyword evidence="2" id="KW-0472">Membrane</keyword>
<feature type="signal peptide" evidence="3">
    <location>
        <begin position="1"/>
        <end position="18"/>
    </location>
</feature>
<evidence type="ECO:0000256" key="1">
    <source>
        <dbReference type="SAM" id="MobiDB-lite"/>
    </source>
</evidence>
<sequence>MRAYAFIVALVWPTTTLAAQCYFPNGKAVNSDTACNPNALVSACCYDNQACLSNGLCVSDPHDPDKARLHRGTCTDAQWKSGNCPRHCLDVDNNGVPVYSCNSTSTDSYCCYDGCDCKANSGFEIFTFAQSPADVYTLTIIGESYTQTHTSTTSSTATSAASSITGTSASSAVASSAAASASNGSPTASSPASPSTSQTGAPATSPATSATSSPKPSTSANGVALGVGLGIGLPIAALLGVGLFFLLRRRKNRNPYAAAAAAGSSQFSGDADEYALSPQSPSERYAYMVEKGQSNPAAAAAPAPLPIHEMSGERDEKIAELPVEGKGAPSMAGREASPGPVER</sequence>
<keyword evidence="2" id="KW-0812">Transmembrane</keyword>
<dbReference type="Proteomes" id="UP000193240">
    <property type="component" value="Unassembled WGS sequence"/>
</dbReference>
<feature type="region of interest" description="Disordered" evidence="1">
    <location>
        <begin position="180"/>
        <end position="219"/>
    </location>
</feature>
<feature type="compositionally biased region" description="Basic and acidic residues" evidence="1">
    <location>
        <begin position="310"/>
        <end position="319"/>
    </location>
</feature>
<protein>
    <recommendedName>
        <fullName evidence="6">Mid2 domain-containing protein</fullName>
    </recommendedName>
</protein>
<feature type="transmembrane region" description="Helical" evidence="2">
    <location>
        <begin position="223"/>
        <end position="247"/>
    </location>
</feature>
<feature type="non-terminal residue" evidence="4">
    <location>
        <position position="343"/>
    </location>
</feature>
<reference evidence="4 5" key="1">
    <citation type="journal article" date="2017" name="Genome Announc.">
        <title>Genome sequence of the saprophytic ascomycete Epicoccum nigrum ICMP 19927 strain isolated from New Zealand.</title>
        <authorList>
            <person name="Fokin M."/>
            <person name="Fleetwood D."/>
            <person name="Weir B.S."/>
            <person name="Villas-Boas S.G."/>
        </authorList>
    </citation>
    <scope>NUCLEOTIDE SEQUENCE [LARGE SCALE GENOMIC DNA]</scope>
    <source>
        <strain evidence="4 5">ICMP 19927</strain>
    </source>
</reference>
<organism evidence="4 5">
    <name type="scientific">Epicoccum nigrum</name>
    <name type="common">Soil fungus</name>
    <name type="synonym">Epicoccum purpurascens</name>
    <dbReference type="NCBI Taxonomy" id="105696"/>
    <lineage>
        <taxon>Eukaryota</taxon>
        <taxon>Fungi</taxon>
        <taxon>Dikarya</taxon>
        <taxon>Ascomycota</taxon>
        <taxon>Pezizomycotina</taxon>
        <taxon>Dothideomycetes</taxon>
        <taxon>Pleosporomycetidae</taxon>
        <taxon>Pleosporales</taxon>
        <taxon>Pleosporineae</taxon>
        <taxon>Didymellaceae</taxon>
        <taxon>Epicoccum</taxon>
    </lineage>
</organism>
<dbReference type="EMBL" id="KZ107918">
    <property type="protein sequence ID" value="OSS43198.1"/>
    <property type="molecule type" value="Genomic_DNA"/>
</dbReference>
<evidence type="ECO:0000313" key="4">
    <source>
        <dbReference type="EMBL" id="OSS43198.1"/>
    </source>
</evidence>
<dbReference type="InParanoid" id="A0A1Y2LJZ0"/>
<gene>
    <name evidence="4" type="ORF">B5807_12162</name>
</gene>
<dbReference type="STRING" id="105696.A0A1Y2LJZ0"/>
<keyword evidence="2" id="KW-1133">Transmembrane helix</keyword>
<proteinExistence type="predicted"/>
<dbReference type="AlphaFoldDB" id="A0A1Y2LJZ0"/>
<name>A0A1Y2LJZ0_EPING</name>